<keyword evidence="6" id="KW-0479">Metal-binding</keyword>
<dbReference type="PROSITE" id="PS50089">
    <property type="entry name" value="ZF_RING_2"/>
    <property type="match status" value="1"/>
</dbReference>
<keyword evidence="11" id="KW-0472">Membrane</keyword>
<evidence type="ECO:0000256" key="10">
    <source>
        <dbReference type="ARBA" id="ARBA00022989"/>
    </source>
</evidence>
<sequence length="106" mass="12420">MEDMLCLIFDFMGLRRFKDAENKLSTSGVDAEEEDLCCVCLSKLTKEGEEIRVLPCHHNFHSSCVDRWFHARRKTCPICRFLVEDEKVPQGYLTEEVAIWYILLSM</sequence>
<evidence type="ECO:0000256" key="11">
    <source>
        <dbReference type="ARBA" id="ARBA00023136"/>
    </source>
</evidence>
<evidence type="ECO:0000256" key="9">
    <source>
        <dbReference type="ARBA" id="ARBA00022833"/>
    </source>
</evidence>
<evidence type="ECO:0000259" key="13">
    <source>
        <dbReference type="PROSITE" id="PS50089"/>
    </source>
</evidence>
<accession>A0A7C9DM73</accession>
<dbReference type="InterPro" id="IPR013083">
    <property type="entry name" value="Znf_RING/FYVE/PHD"/>
</dbReference>
<comment type="subcellular location">
    <subcellularLocation>
        <location evidence="2">Membrane</location>
        <topology evidence="2">Multi-pass membrane protein</topology>
    </subcellularLocation>
</comment>
<dbReference type="PANTHER" id="PTHR45977:SF13">
    <property type="entry name" value="GB|AAF27103.1"/>
    <property type="match status" value="1"/>
</dbReference>
<evidence type="ECO:0000313" key="14">
    <source>
        <dbReference type="EMBL" id="MBA4645187.1"/>
    </source>
</evidence>
<dbReference type="GO" id="GO:0061630">
    <property type="term" value="F:ubiquitin protein ligase activity"/>
    <property type="evidence" value="ECO:0007669"/>
    <property type="project" value="UniProtKB-EC"/>
</dbReference>
<dbReference type="GO" id="GO:0006511">
    <property type="term" value="P:ubiquitin-dependent protein catabolic process"/>
    <property type="evidence" value="ECO:0007669"/>
    <property type="project" value="TreeGrafter"/>
</dbReference>
<keyword evidence="8" id="KW-0833">Ubl conjugation pathway</keyword>
<reference evidence="14" key="2">
    <citation type="submission" date="2020-07" db="EMBL/GenBank/DDBJ databases">
        <authorList>
            <person name="Vera ALvarez R."/>
            <person name="Arias-Moreno D.M."/>
            <person name="Jimenez-Jacinto V."/>
            <person name="Jimenez-Bremont J.F."/>
            <person name="Swaminathan K."/>
            <person name="Moose S.P."/>
            <person name="Guerrero-Gonzalez M.L."/>
            <person name="Marino-Ramirez L."/>
            <person name="Landsman D."/>
            <person name="Rodriguez-Kessler M."/>
            <person name="Delgado-Sanchez P."/>
        </authorList>
    </citation>
    <scope>NUCLEOTIDE SEQUENCE</scope>
    <source>
        <tissue evidence="14">Cladode</tissue>
    </source>
</reference>
<dbReference type="EC" id="2.3.2.27" evidence="3"/>
<dbReference type="InterPro" id="IPR001841">
    <property type="entry name" value="Znf_RING"/>
</dbReference>
<proteinExistence type="predicted"/>
<dbReference type="GO" id="GO:0008270">
    <property type="term" value="F:zinc ion binding"/>
    <property type="evidence" value="ECO:0007669"/>
    <property type="project" value="UniProtKB-KW"/>
</dbReference>
<dbReference type="AlphaFoldDB" id="A0A7C9DM73"/>
<dbReference type="Pfam" id="PF13639">
    <property type="entry name" value="zf-RING_2"/>
    <property type="match status" value="1"/>
</dbReference>
<keyword evidence="10" id="KW-1133">Transmembrane helix</keyword>
<keyword evidence="7 12" id="KW-0863">Zinc-finger</keyword>
<dbReference type="SUPFAM" id="SSF57850">
    <property type="entry name" value="RING/U-box"/>
    <property type="match status" value="1"/>
</dbReference>
<dbReference type="GO" id="GO:0016567">
    <property type="term" value="P:protein ubiquitination"/>
    <property type="evidence" value="ECO:0007669"/>
    <property type="project" value="TreeGrafter"/>
</dbReference>
<evidence type="ECO:0000256" key="12">
    <source>
        <dbReference type="PROSITE-ProRule" id="PRU00175"/>
    </source>
</evidence>
<keyword evidence="5" id="KW-0812">Transmembrane</keyword>
<dbReference type="PANTHER" id="PTHR45977">
    <property type="entry name" value="TARGET OF ERK KINASE MPK-1"/>
    <property type="match status" value="1"/>
</dbReference>
<reference evidence="14" key="1">
    <citation type="journal article" date="2013" name="J. Plant Res.">
        <title>Effect of fungi and light on seed germination of three Opuntia species from semiarid lands of central Mexico.</title>
        <authorList>
            <person name="Delgado-Sanchez P."/>
            <person name="Jimenez-Bremont J.F."/>
            <person name="Guerrero-Gonzalez Mde L."/>
            <person name="Flores J."/>
        </authorList>
    </citation>
    <scope>NUCLEOTIDE SEQUENCE</scope>
    <source>
        <tissue evidence="14">Cladode</tissue>
    </source>
</reference>
<keyword evidence="4" id="KW-0808">Transferase</keyword>
<organism evidence="14">
    <name type="scientific">Opuntia streptacantha</name>
    <name type="common">Prickly pear cactus</name>
    <name type="synonym">Opuntia cardona</name>
    <dbReference type="NCBI Taxonomy" id="393608"/>
    <lineage>
        <taxon>Eukaryota</taxon>
        <taxon>Viridiplantae</taxon>
        <taxon>Streptophyta</taxon>
        <taxon>Embryophyta</taxon>
        <taxon>Tracheophyta</taxon>
        <taxon>Spermatophyta</taxon>
        <taxon>Magnoliopsida</taxon>
        <taxon>eudicotyledons</taxon>
        <taxon>Gunneridae</taxon>
        <taxon>Pentapetalae</taxon>
        <taxon>Caryophyllales</taxon>
        <taxon>Cactineae</taxon>
        <taxon>Cactaceae</taxon>
        <taxon>Opuntioideae</taxon>
        <taxon>Opuntia</taxon>
    </lineage>
</organism>
<dbReference type="GO" id="GO:0000325">
    <property type="term" value="C:plant-type vacuole"/>
    <property type="evidence" value="ECO:0007669"/>
    <property type="project" value="TreeGrafter"/>
</dbReference>
<name>A0A7C9DM73_OPUST</name>
<evidence type="ECO:0000256" key="5">
    <source>
        <dbReference type="ARBA" id="ARBA00022692"/>
    </source>
</evidence>
<feature type="domain" description="RING-type" evidence="13">
    <location>
        <begin position="37"/>
        <end position="80"/>
    </location>
</feature>
<evidence type="ECO:0000256" key="6">
    <source>
        <dbReference type="ARBA" id="ARBA00022723"/>
    </source>
</evidence>
<evidence type="ECO:0000256" key="1">
    <source>
        <dbReference type="ARBA" id="ARBA00000900"/>
    </source>
</evidence>
<evidence type="ECO:0000256" key="3">
    <source>
        <dbReference type="ARBA" id="ARBA00012483"/>
    </source>
</evidence>
<dbReference type="GO" id="GO:0016020">
    <property type="term" value="C:membrane"/>
    <property type="evidence" value="ECO:0007669"/>
    <property type="project" value="UniProtKB-SubCell"/>
</dbReference>
<evidence type="ECO:0000256" key="2">
    <source>
        <dbReference type="ARBA" id="ARBA00004141"/>
    </source>
</evidence>
<protein>
    <recommendedName>
        <fullName evidence="3">RING-type E3 ubiquitin transferase</fullName>
        <ecNumber evidence="3">2.3.2.27</ecNumber>
    </recommendedName>
</protein>
<keyword evidence="9" id="KW-0862">Zinc</keyword>
<comment type="catalytic activity">
    <reaction evidence="1">
        <text>S-ubiquitinyl-[E2 ubiquitin-conjugating enzyme]-L-cysteine + [acceptor protein]-L-lysine = [E2 ubiquitin-conjugating enzyme]-L-cysteine + N(6)-ubiquitinyl-[acceptor protein]-L-lysine.</text>
        <dbReference type="EC" id="2.3.2.27"/>
    </reaction>
</comment>
<evidence type="ECO:0000256" key="8">
    <source>
        <dbReference type="ARBA" id="ARBA00022786"/>
    </source>
</evidence>
<dbReference type="Gene3D" id="3.30.40.10">
    <property type="entry name" value="Zinc/RING finger domain, C3HC4 (zinc finger)"/>
    <property type="match status" value="1"/>
</dbReference>
<dbReference type="EMBL" id="GISG01141358">
    <property type="protein sequence ID" value="MBA4645187.1"/>
    <property type="molecule type" value="Transcribed_RNA"/>
</dbReference>
<evidence type="ECO:0000256" key="4">
    <source>
        <dbReference type="ARBA" id="ARBA00022679"/>
    </source>
</evidence>
<evidence type="ECO:0000256" key="7">
    <source>
        <dbReference type="ARBA" id="ARBA00022771"/>
    </source>
</evidence>
<dbReference type="SMART" id="SM00184">
    <property type="entry name" value="RING"/>
    <property type="match status" value="1"/>
</dbReference>